<dbReference type="EMBL" id="JAFBEB010000008">
    <property type="protein sequence ID" value="MBM7590840.1"/>
    <property type="molecule type" value="Genomic_DNA"/>
</dbReference>
<evidence type="ECO:0000313" key="1">
    <source>
        <dbReference type="EMBL" id="MBM7590840.1"/>
    </source>
</evidence>
<proteinExistence type="predicted"/>
<dbReference type="AlphaFoldDB" id="A0A938Y028"/>
<sequence length="129" mass="15342">MNIYDVIAKLPFPKQQYIKYRFNLWYDTNKTMTEEEFLKTVNKKTMNSFHKWERTDEFKNIASMVLATKTAQDLIDMYEAVRDKAVKGDEKSVKLLLTLQKEIEQHKQQALKAFGNIVEQEEEDDDLEL</sequence>
<accession>A0A938Y028</accession>
<reference evidence="1" key="1">
    <citation type="submission" date="2021-01" db="EMBL/GenBank/DDBJ databases">
        <title>Genomic Encyclopedia of Type Strains, Phase IV (KMG-IV): sequencing the most valuable type-strain genomes for metagenomic binning, comparative biology and taxonomic classification.</title>
        <authorList>
            <person name="Goeker M."/>
        </authorList>
    </citation>
    <scope>NUCLEOTIDE SEQUENCE</scope>
    <source>
        <strain evidence="1">DSM 25523</strain>
    </source>
</reference>
<dbReference type="RefSeq" id="WP_204518594.1">
    <property type="nucleotide sequence ID" value="NZ_BAABIN010000005.1"/>
</dbReference>
<dbReference type="Proteomes" id="UP000717624">
    <property type="component" value="Unassembled WGS sequence"/>
</dbReference>
<evidence type="ECO:0000313" key="2">
    <source>
        <dbReference type="Proteomes" id="UP000717624"/>
    </source>
</evidence>
<keyword evidence="2" id="KW-1185">Reference proteome</keyword>
<gene>
    <name evidence="1" type="ORF">JOD01_002452</name>
</gene>
<protein>
    <submittedName>
        <fullName evidence="1">Uncharacterized protein</fullName>
    </submittedName>
</protein>
<organism evidence="1 2">
    <name type="scientific">Brevibacillus fulvus</name>
    <dbReference type="NCBI Taxonomy" id="1125967"/>
    <lineage>
        <taxon>Bacteria</taxon>
        <taxon>Bacillati</taxon>
        <taxon>Bacillota</taxon>
        <taxon>Bacilli</taxon>
        <taxon>Bacillales</taxon>
        <taxon>Paenibacillaceae</taxon>
        <taxon>Brevibacillus</taxon>
    </lineage>
</organism>
<comment type="caution">
    <text evidence="1">The sequence shown here is derived from an EMBL/GenBank/DDBJ whole genome shotgun (WGS) entry which is preliminary data.</text>
</comment>
<name>A0A938Y028_9BACL</name>